<evidence type="ECO:0000256" key="1">
    <source>
        <dbReference type="SAM" id="MobiDB-lite"/>
    </source>
</evidence>
<dbReference type="STRING" id="418495.SAMN05216215_10907"/>
<dbReference type="Pfam" id="PF12079">
    <property type="entry name" value="DUF3558"/>
    <property type="match status" value="1"/>
</dbReference>
<proteinExistence type="predicted"/>
<feature type="region of interest" description="Disordered" evidence="1">
    <location>
        <begin position="160"/>
        <end position="183"/>
    </location>
</feature>
<evidence type="ECO:0000313" key="3">
    <source>
        <dbReference type="EMBL" id="SDZ52682.1"/>
    </source>
</evidence>
<evidence type="ECO:0000256" key="2">
    <source>
        <dbReference type="SAM" id="SignalP"/>
    </source>
</evidence>
<keyword evidence="4" id="KW-1185">Reference proteome</keyword>
<reference evidence="4" key="1">
    <citation type="submission" date="2016-10" db="EMBL/GenBank/DDBJ databases">
        <authorList>
            <person name="Varghese N."/>
            <person name="Submissions S."/>
        </authorList>
    </citation>
    <scope>NUCLEOTIDE SEQUENCE [LARGE SCALE GENOMIC DNA]</scope>
    <source>
        <strain evidence="4">CGMCC 4.3530</strain>
    </source>
</reference>
<dbReference type="RefSeq" id="WP_245761800.1">
    <property type="nucleotide sequence ID" value="NZ_FNOK01000090.1"/>
</dbReference>
<dbReference type="EMBL" id="FNOK01000090">
    <property type="protein sequence ID" value="SDZ52682.1"/>
    <property type="molecule type" value="Genomic_DNA"/>
</dbReference>
<dbReference type="InterPro" id="IPR024520">
    <property type="entry name" value="DUF3558"/>
</dbReference>
<protein>
    <recommendedName>
        <fullName evidence="5">DUF3558 domain-containing protein</fullName>
    </recommendedName>
</protein>
<dbReference type="PROSITE" id="PS51257">
    <property type="entry name" value="PROKAR_LIPOPROTEIN"/>
    <property type="match status" value="1"/>
</dbReference>
<gene>
    <name evidence="3" type="ORF">SAMN05216215_10907</name>
</gene>
<accession>A0A1H3TQX4</accession>
<evidence type="ECO:0008006" key="5">
    <source>
        <dbReference type="Google" id="ProtNLM"/>
    </source>
</evidence>
<name>A0A1H3TQX4_9PSEU</name>
<evidence type="ECO:0000313" key="4">
    <source>
        <dbReference type="Proteomes" id="UP000199529"/>
    </source>
</evidence>
<dbReference type="AlphaFoldDB" id="A0A1H3TQX4"/>
<sequence>MTALSRTLISATAGLVLIGLAGCSGGTAGGNGKTTTEQPPTSSAAGSGLKNFDTCAFFTQEDLSAAGVEGPGEKAEQLSFEPGCSYMGEKILLTLYKNEEETVDKYETGGNWDKYEKFSINGRNAARAVEGGGGTVDAGCSIVLDAGGGVVLVDVTESKPDSVSDKCGEAEKIARQVEPRLPK</sequence>
<feature type="chain" id="PRO_5038894758" description="DUF3558 domain-containing protein" evidence="2">
    <location>
        <begin position="29"/>
        <end position="183"/>
    </location>
</feature>
<keyword evidence="2" id="KW-0732">Signal</keyword>
<organism evidence="3 4">
    <name type="scientific">Saccharopolyspora shandongensis</name>
    <dbReference type="NCBI Taxonomy" id="418495"/>
    <lineage>
        <taxon>Bacteria</taxon>
        <taxon>Bacillati</taxon>
        <taxon>Actinomycetota</taxon>
        <taxon>Actinomycetes</taxon>
        <taxon>Pseudonocardiales</taxon>
        <taxon>Pseudonocardiaceae</taxon>
        <taxon>Saccharopolyspora</taxon>
    </lineage>
</organism>
<feature type="signal peptide" evidence="2">
    <location>
        <begin position="1"/>
        <end position="28"/>
    </location>
</feature>
<dbReference type="Proteomes" id="UP000199529">
    <property type="component" value="Unassembled WGS sequence"/>
</dbReference>